<accession>A0A0H5Q0V8</accession>
<dbReference type="Gene3D" id="1.10.10.10">
    <property type="entry name" value="Winged helix-like DNA-binding domain superfamily/Winged helix DNA-binding domain"/>
    <property type="match status" value="1"/>
</dbReference>
<dbReference type="InterPro" id="IPR036390">
    <property type="entry name" value="WH_DNA-bd_sf"/>
</dbReference>
<organism evidence="1">
    <name type="scientific">uncultured prokaryote</name>
    <dbReference type="NCBI Taxonomy" id="198431"/>
    <lineage>
        <taxon>unclassified sequences</taxon>
        <taxon>environmental samples</taxon>
    </lineage>
</organism>
<dbReference type="InterPro" id="IPR036388">
    <property type="entry name" value="WH-like_DNA-bd_sf"/>
</dbReference>
<sequence length="168" mass="18590">MGTKRLEQHKRPGKPLETVDPSTGEVLKGAFVFVPEKHKSPFGRDWFAVAQDAMTFLAKNRKALGEEGFAVFCAMAGKLDFENFILIAQSEMARDLGMKPSNFSRAVSRLEALGIISRGPKSGRSPTFRLNPKVGWKGRAREHFGALQKARAHGWNLIEGGQQLDLPI</sequence>
<dbReference type="AlphaFoldDB" id="A0A0H5Q0V8"/>
<protein>
    <submittedName>
        <fullName evidence="1">Uncharacterized protein</fullName>
    </submittedName>
</protein>
<dbReference type="SUPFAM" id="SSF46785">
    <property type="entry name" value="Winged helix' DNA-binding domain"/>
    <property type="match status" value="1"/>
</dbReference>
<name>A0A0H5Q0V8_9ZZZZ</name>
<reference evidence="1" key="1">
    <citation type="submission" date="2015-06" db="EMBL/GenBank/DDBJ databases">
        <authorList>
            <person name="Joergensen T."/>
        </authorList>
    </citation>
    <scope>NUCLEOTIDE SEQUENCE</scope>
    <source>
        <strain evidence="1">RGRH0687</strain>
    </source>
</reference>
<dbReference type="EMBL" id="LN853305">
    <property type="protein sequence ID" value="CRY95606.1"/>
    <property type="molecule type" value="Genomic_DNA"/>
</dbReference>
<reference evidence="1" key="2">
    <citation type="submission" date="2015-07" db="EMBL/GenBank/DDBJ databases">
        <title>Plasmids, circular viruses and viroids from rat gut.</title>
        <authorList>
            <person name="Jorgensen T.J."/>
            <person name="Hansen M.A."/>
            <person name="Xu Z."/>
            <person name="Tabak M.A."/>
            <person name="Sorensen S.J."/>
            <person name="Hansen L.H."/>
        </authorList>
    </citation>
    <scope>NUCLEOTIDE SEQUENCE</scope>
    <source>
        <strain evidence="1">RGRH0687</strain>
    </source>
</reference>
<proteinExistence type="predicted"/>
<evidence type="ECO:0000313" key="1">
    <source>
        <dbReference type="EMBL" id="CRY95606.1"/>
    </source>
</evidence>